<comment type="caution">
    <text evidence="1">The sequence shown here is derived from an EMBL/GenBank/DDBJ whole genome shotgun (WGS) entry which is preliminary data.</text>
</comment>
<keyword evidence="2" id="KW-1185">Reference proteome</keyword>
<name>A0A8S9ZB68_9BILA</name>
<protein>
    <submittedName>
        <fullName evidence="1">Uncharacterized protein</fullName>
    </submittedName>
</protein>
<proteinExistence type="predicted"/>
<accession>A0A8S9ZB68</accession>
<gene>
    <name evidence="1" type="ORF">Mgra_00009765</name>
</gene>
<evidence type="ECO:0000313" key="1">
    <source>
        <dbReference type="EMBL" id="KAF7626050.1"/>
    </source>
</evidence>
<reference evidence="1" key="1">
    <citation type="journal article" date="2020" name="Ecol. Evol.">
        <title>Genome structure and content of the rice root-knot nematode (Meloidogyne graminicola).</title>
        <authorList>
            <person name="Phan N.T."/>
            <person name="Danchin E.G.J."/>
            <person name="Klopp C."/>
            <person name="Perfus-Barbeoch L."/>
            <person name="Kozlowski D.K."/>
            <person name="Koutsovoulos G.D."/>
            <person name="Lopez-Roques C."/>
            <person name="Bouchez O."/>
            <person name="Zahm M."/>
            <person name="Besnard G."/>
            <person name="Bellafiore S."/>
        </authorList>
    </citation>
    <scope>NUCLEOTIDE SEQUENCE</scope>
    <source>
        <strain evidence="1">VN-18</strain>
    </source>
</reference>
<evidence type="ECO:0000313" key="2">
    <source>
        <dbReference type="Proteomes" id="UP000605970"/>
    </source>
</evidence>
<dbReference type="EMBL" id="JABEBT010000182">
    <property type="protein sequence ID" value="KAF7626050.1"/>
    <property type="molecule type" value="Genomic_DNA"/>
</dbReference>
<organism evidence="1 2">
    <name type="scientific">Meloidogyne graminicola</name>
    <dbReference type="NCBI Taxonomy" id="189291"/>
    <lineage>
        <taxon>Eukaryota</taxon>
        <taxon>Metazoa</taxon>
        <taxon>Ecdysozoa</taxon>
        <taxon>Nematoda</taxon>
        <taxon>Chromadorea</taxon>
        <taxon>Rhabditida</taxon>
        <taxon>Tylenchina</taxon>
        <taxon>Tylenchomorpha</taxon>
        <taxon>Tylenchoidea</taxon>
        <taxon>Meloidogynidae</taxon>
        <taxon>Meloidogyninae</taxon>
        <taxon>Meloidogyne</taxon>
    </lineage>
</organism>
<dbReference type="Proteomes" id="UP000605970">
    <property type="component" value="Unassembled WGS sequence"/>
</dbReference>
<sequence length="25" mass="3145">MEELGQLQMFIFIKDFHYKIMKIIK</sequence>
<dbReference type="AlphaFoldDB" id="A0A8S9ZB68"/>